<dbReference type="EMBL" id="LFIV01000088">
    <property type="protein sequence ID" value="KZL70512.1"/>
    <property type="molecule type" value="Genomic_DNA"/>
</dbReference>
<comment type="caution">
    <text evidence="2">The sequence shown here is derived from an EMBL/GenBank/DDBJ whole genome shotgun (WGS) entry which is preliminary data.</text>
</comment>
<evidence type="ECO:0000256" key="1">
    <source>
        <dbReference type="SAM" id="Phobius"/>
    </source>
</evidence>
<proteinExistence type="predicted"/>
<reference evidence="2 3" key="1">
    <citation type="submission" date="2015-06" db="EMBL/GenBank/DDBJ databases">
        <title>Survival trade-offs in plant roots during colonization by closely related pathogenic and mutualistic fungi.</title>
        <authorList>
            <person name="Hacquard S."/>
            <person name="Kracher B."/>
            <person name="Hiruma K."/>
            <person name="Weinman A."/>
            <person name="Muench P."/>
            <person name="Garrido Oter R."/>
            <person name="Ver Loren van Themaat E."/>
            <person name="Dallerey J.-F."/>
            <person name="Damm U."/>
            <person name="Henrissat B."/>
            <person name="Lespinet O."/>
            <person name="Thon M."/>
            <person name="Kemen E."/>
            <person name="McHardy A.C."/>
            <person name="Schulze-Lefert P."/>
            <person name="O'Connell R.J."/>
        </authorList>
    </citation>
    <scope>NUCLEOTIDE SEQUENCE [LARGE SCALE GENOMIC DNA]</scope>
    <source>
        <strain evidence="2 3">0861</strain>
    </source>
</reference>
<evidence type="ECO:0000313" key="3">
    <source>
        <dbReference type="Proteomes" id="UP000076552"/>
    </source>
</evidence>
<accession>A0A166SBJ8</accession>
<organism evidence="2 3">
    <name type="scientific">Colletotrichum tofieldiae</name>
    <dbReference type="NCBI Taxonomy" id="708197"/>
    <lineage>
        <taxon>Eukaryota</taxon>
        <taxon>Fungi</taxon>
        <taxon>Dikarya</taxon>
        <taxon>Ascomycota</taxon>
        <taxon>Pezizomycotina</taxon>
        <taxon>Sordariomycetes</taxon>
        <taxon>Hypocreomycetidae</taxon>
        <taxon>Glomerellales</taxon>
        <taxon>Glomerellaceae</taxon>
        <taxon>Colletotrichum</taxon>
        <taxon>Colletotrichum spaethianum species complex</taxon>
    </lineage>
</organism>
<keyword evidence="3" id="KW-1185">Reference proteome</keyword>
<sequence length="319" mass="36973">MDDLGHRKELATMAPKYSLHSRPIGEITDDPTGYKRLISQIFPKYLSQKEANEIRVQFDRVWEENNQVLWSGTDYCQTKKWASQHGFQTLTICMGPLMEPGNSKCRRKTCWRAWKLYMRGASALFAWRIAQGRWTTVLTPPPPHRFHPSGMTNYQDIEEPILKGILGVSVELIRMVHPEVSGAEHFVYEAWPNDQHTSWVAKFGEYFHSDWREVSRTRVPMIWQPVGCAQPRPSSEYRCQATRSKGQSADNELELRPCRSDQHSEIQAKNLPTIEGSRTISDNHGFMVLTLILFVDVFLYLALPFVDLLRSFAVQYRRP</sequence>
<name>A0A166SBJ8_9PEZI</name>
<keyword evidence="1" id="KW-0472">Membrane</keyword>
<evidence type="ECO:0000313" key="2">
    <source>
        <dbReference type="EMBL" id="KZL70512.1"/>
    </source>
</evidence>
<feature type="transmembrane region" description="Helical" evidence="1">
    <location>
        <begin position="286"/>
        <end position="309"/>
    </location>
</feature>
<keyword evidence="1" id="KW-0812">Transmembrane</keyword>
<keyword evidence="1" id="KW-1133">Transmembrane helix</keyword>
<dbReference type="Proteomes" id="UP000076552">
    <property type="component" value="Unassembled WGS sequence"/>
</dbReference>
<protein>
    <submittedName>
        <fullName evidence="2">Uncharacterized protein</fullName>
    </submittedName>
</protein>
<gene>
    <name evidence="2" type="ORF">CT0861_13061</name>
</gene>
<dbReference type="STRING" id="708197.A0A166SBJ8"/>
<dbReference type="AlphaFoldDB" id="A0A166SBJ8"/>